<evidence type="ECO:0000313" key="2">
    <source>
        <dbReference type="Proteomes" id="UP000224080"/>
    </source>
</evidence>
<comment type="caution">
    <text evidence="1">The sequence shown here is derived from an EMBL/GenBank/DDBJ whole genome shotgun (WGS) entry which is preliminary data.</text>
</comment>
<dbReference type="Proteomes" id="UP000224080">
    <property type="component" value="Unassembled WGS sequence"/>
</dbReference>
<dbReference type="OrthoDB" id="10619749at2759"/>
<name>A0A2B7XNR6_9EURO</name>
<organism evidence="1 2">
    <name type="scientific">Blastomyces parvus</name>
    <dbReference type="NCBI Taxonomy" id="2060905"/>
    <lineage>
        <taxon>Eukaryota</taxon>
        <taxon>Fungi</taxon>
        <taxon>Dikarya</taxon>
        <taxon>Ascomycota</taxon>
        <taxon>Pezizomycotina</taxon>
        <taxon>Eurotiomycetes</taxon>
        <taxon>Eurotiomycetidae</taxon>
        <taxon>Onygenales</taxon>
        <taxon>Ajellomycetaceae</taxon>
        <taxon>Blastomyces</taxon>
    </lineage>
</organism>
<dbReference type="AlphaFoldDB" id="A0A2B7XNR6"/>
<evidence type="ECO:0000313" key="1">
    <source>
        <dbReference type="EMBL" id="PGH10292.1"/>
    </source>
</evidence>
<sequence length="172" mass="18617">MPVSHAPLTGWRGAPANLPQRANHVISQPLPPVFVMAHDVGVTVQASDGYGYCGLDTGDGQVDEVSSWKDDTRKRETRDGHKTHLISYSYGILIRIRQEAWGGQNRCSMSRKAARRGHIGGHEGAAGGFPIGRVDGAAYLQGNLGKTDARRISRMRCQSGDIRAGELRNGRG</sequence>
<reference evidence="1 2" key="1">
    <citation type="submission" date="2017-10" db="EMBL/GenBank/DDBJ databases">
        <title>Comparative genomics in systemic dimorphic fungi from Ajellomycetaceae.</title>
        <authorList>
            <person name="Munoz J.F."/>
            <person name="Mcewen J.G."/>
            <person name="Clay O.K."/>
            <person name="Cuomo C.A."/>
        </authorList>
    </citation>
    <scope>NUCLEOTIDE SEQUENCE [LARGE SCALE GENOMIC DNA]</scope>
    <source>
        <strain evidence="1 2">UAMH130</strain>
    </source>
</reference>
<protein>
    <submittedName>
        <fullName evidence="1">Uncharacterized protein</fullName>
    </submittedName>
</protein>
<gene>
    <name evidence="1" type="ORF">GX51_00049</name>
</gene>
<dbReference type="EMBL" id="PDNC01000001">
    <property type="protein sequence ID" value="PGH10292.1"/>
    <property type="molecule type" value="Genomic_DNA"/>
</dbReference>
<proteinExistence type="predicted"/>
<accession>A0A2B7XNR6</accession>
<keyword evidence="2" id="KW-1185">Reference proteome</keyword>